<dbReference type="InterPro" id="IPR050281">
    <property type="entry name" value="Flavin_monoamine_oxidase"/>
</dbReference>
<dbReference type="Proteomes" id="UP000323142">
    <property type="component" value="Unassembled WGS sequence"/>
</dbReference>
<dbReference type="SUPFAM" id="SSF51905">
    <property type="entry name" value="FAD/NAD(P)-binding domain"/>
    <property type="match status" value="1"/>
</dbReference>
<dbReference type="Pfam" id="PF13450">
    <property type="entry name" value="NAD_binding_8"/>
    <property type="match status" value="1"/>
</dbReference>
<dbReference type="EC" id="1.13.12.3" evidence="3"/>
<accession>A0A5B2V4K1</accession>
<protein>
    <recommendedName>
        <fullName evidence="4">Tryptophan 2-monooxygenase</fullName>
        <ecNumber evidence="3">1.13.12.3</ecNumber>
    </recommendedName>
</protein>
<feature type="region of interest" description="Disordered" evidence="7">
    <location>
        <begin position="1"/>
        <end position="20"/>
    </location>
</feature>
<evidence type="ECO:0000256" key="2">
    <source>
        <dbReference type="ARBA" id="ARBA00005833"/>
    </source>
</evidence>
<dbReference type="PANTHER" id="PTHR10742">
    <property type="entry name" value="FLAVIN MONOAMINE OXIDASE"/>
    <property type="match status" value="1"/>
</dbReference>
<proteinExistence type="inferred from homology"/>
<comment type="catalytic activity">
    <reaction evidence="6">
        <text>L-tryptophan + O2 = indole-3-acetamide + CO2 + H2O</text>
        <dbReference type="Rhea" id="RHEA:16165"/>
        <dbReference type="ChEBI" id="CHEBI:15377"/>
        <dbReference type="ChEBI" id="CHEBI:15379"/>
        <dbReference type="ChEBI" id="CHEBI:16031"/>
        <dbReference type="ChEBI" id="CHEBI:16526"/>
        <dbReference type="ChEBI" id="CHEBI:57912"/>
        <dbReference type="EC" id="1.13.12.3"/>
    </reaction>
</comment>
<evidence type="ECO:0000256" key="1">
    <source>
        <dbReference type="ARBA" id="ARBA00004814"/>
    </source>
</evidence>
<feature type="compositionally biased region" description="Low complexity" evidence="7">
    <location>
        <begin position="1"/>
        <end position="11"/>
    </location>
</feature>
<evidence type="ECO:0000256" key="4">
    <source>
        <dbReference type="ARBA" id="ARBA00017871"/>
    </source>
</evidence>
<name>A0A5B2V4K1_9HYPH</name>
<evidence type="ECO:0000313" key="10">
    <source>
        <dbReference type="Proteomes" id="UP000323142"/>
    </source>
</evidence>
<gene>
    <name evidence="9" type="ORF">F0L46_24630</name>
</gene>
<dbReference type="OrthoDB" id="337830at2"/>
<evidence type="ECO:0000256" key="7">
    <source>
        <dbReference type="SAM" id="MobiDB-lite"/>
    </source>
</evidence>
<organism evidence="9 10">
    <name type="scientific">Salinarimonas soli</name>
    <dbReference type="NCBI Taxonomy" id="1638099"/>
    <lineage>
        <taxon>Bacteria</taxon>
        <taxon>Pseudomonadati</taxon>
        <taxon>Pseudomonadota</taxon>
        <taxon>Alphaproteobacteria</taxon>
        <taxon>Hyphomicrobiales</taxon>
        <taxon>Salinarimonadaceae</taxon>
        <taxon>Salinarimonas</taxon>
    </lineage>
</organism>
<dbReference type="GO" id="GO:0050361">
    <property type="term" value="F:tryptophan 2-monooxygenase activity"/>
    <property type="evidence" value="ECO:0007669"/>
    <property type="project" value="UniProtKB-EC"/>
</dbReference>
<dbReference type="InterPro" id="IPR036188">
    <property type="entry name" value="FAD/NAD-bd_sf"/>
</dbReference>
<dbReference type="GO" id="GO:0009851">
    <property type="term" value="P:auxin biosynthetic process"/>
    <property type="evidence" value="ECO:0007669"/>
    <property type="project" value="UniProtKB-KW"/>
</dbReference>
<evidence type="ECO:0000256" key="3">
    <source>
        <dbReference type="ARBA" id="ARBA00012535"/>
    </source>
</evidence>
<dbReference type="Gene3D" id="3.50.50.60">
    <property type="entry name" value="FAD/NAD(P)-binding domain"/>
    <property type="match status" value="1"/>
</dbReference>
<comment type="similarity">
    <text evidence="2">Belongs to the tryptophan 2-monooxygenase family.</text>
</comment>
<dbReference type="PANTHER" id="PTHR10742:SF410">
    <property type="entry name" value="LYSINE-SPECIFIC HISTONE DEMETHYLASE 2"/>
    <property type="match status" value="1"/>
</dbReference>
<keyword evidence="5" id="KW-0073">Auxin biosynthesis</keyword>
<comment type="caution">
    <text evidence="9">The sequence shown here is derived from an EMBL/GenBank/DDBJ whole genome shotgun (WGS) entry which is preliminary data.</text>
</comment>
<feature type="domain" description="Amine oxidase" evidence="8">
    <location>
        <begin position="180"/>
        <end position="420"/>
    </location>
</feature>
<dbReference type="EMBL" id="VUOA01000054">
    <property type="protein sequence ID" value="KAA2233435.1"/>
    <property type="molecule type" value="Genomic_DNA"/>
</dbReference>
<dbReference type="Pfam" id="PF01593">
    <property type="entry name" value="Amino_oxidase"/>
    <property type="match status" value="1"/>
</dbReference>
<dbReference type="InterPro" id="IPR002937">
    <property type="entry name" value="Amino_oxidase"/>
</dbReference>
<reference evidence="9 10" key="2">
    <citation type="submission" date="2019-09" db="EMBL/GenBank/DDBJ databases">
        <authorList>
            <person name="Jin C."/>
        </authorList>
    </citation>
    <scope>NUCLEOTIDE SEQUENCE [LARGE SCALE GENOMIC DNA]</scope>
    <source>
        <strain evidence="9 10">BN140002</strain>
    </source>
</reference>
<evidence type="ECO:0000259" key="8">
    <source>
        <dbReference type="Pfam" id="PF01593"/>
    </source>
</evidence>
<reference evidence="9 10" key="1">
    <citation type="submission" date="2019-09" db="EMBL/GenBank/DDBJ databases">
        <title>Salinarimonas rosea gen. nov., sp. nov., a new member of the a-2 subgroup of the Proteobacteria.</title>
        <authorList>
            <person name="Liu J."/>
        </authorList>
    </citation>
    <scope>NUCLEOTIDE SEQUENCE [LARGE SCALE GENOMIC DNA]</scope>
    <source>
        <strain evidence="9 10">BN140002</strain>
    </source>
</reference>
<evidence type="ECO:0000256" key="5">
    <source>
        <dbReference type="ARBA" id="ARBA00023070"/>
    </source>
</evidence>
<evidence type="ECO:0000313" key="9">
    <source>
        <dbReference type="EMBL" id="KAA2233435.1"/>
    </source>
</evidence>
<sequence length="430" mass="45387">MSAPRPDSSMPADPPPLPSEPDVAIIGAGAAGIGAARALLARGLTVAVLEARSWVGGRAVTVDLRGHPVDLGAHWLHAGPINPLVALALARGEPLRRAPQASHLVVGRRMATAAEADALGRAFDRADRTLTGHAGDPRDGPAAANLPLLGRWREPVTTVHGLVCGRPLTQVSARDFPSLEYADNHFIRGGYGAYVARLARGLPIRLQAPVTRIDWSGRGVRIEGPFGALRARAAIVTAPVSVLQAGAIRFDPALPDPTGAAIHGFLPGTYEHVVLHWPGAPFQGADRIASFAGGPAKPAGMLTRIDGTPFHYFELDQPMRDRLGDRGPDAARRLARAVLAERFGPRAIRDLAIPGVSAWREDPWSRNSWAVVPPGGFPVRDDLKHAVADRLWFAGEALSREQWGTVGGAWAEGERAAGEIADGLGASRAA</sequence>
<comment type="pathway">
    <text evidence="1">Plant hormone metabolism; auxin biosynthesis.</text>
</comment>
<evidence type="ECO:0000256" key="6">
    <source>
        <dbReference type="ARBA" id="ARBA00047321"/>
    </source>
</evidence>
<keyword evidence="10" id="KW-1185">Reference proteome</keyword>
<dbReference type="AlphaFoldDB" id="A0A5B2V4K1"/>